<protein>
    <submittedName>
        <fullName evidence="1">DUF2833 domain-containing protein</fullName>
    </submittedName>
</protein>
<sequence length="157" mass="18409">MRRNNIEIRKPTERDIRILVENLREADKDEMKAYFNDNYHWMIKMSIKHSSDAWTVVVNGKLLFICGVGMTSLIGNIGCPWLLGTNFIKQYPIEFYKQSLNILKEMQLNYDVLINHVYVKNKNAIRFLKKLGFDLKAPEIYGNNNELFRPFVMGTTA</sequence>
<dbReference type="InterPro" id="IPR016181">
    <property type="entry name" value="Acyl_CoA_acyltransferase"/>
</dbReference>
<accession>A0A8I1L3K1</accession>
<reference evidence="1" key="1">
    <citation type="submission" date="2020-12" db="EMBL/GenBank/DDBJ databases">
        <authorList>
            <person name="Chopjitt P."/>
        </authorList>
    </citation>
    <scope>NUCLEOTIDE SEQUENCE</scope>
    <source>
        <strain evidence="1">AP1</strain>
    </source>
</reference>
<dbReference type="Pfam" id="PF11090">
    <property type="entry name" value="Phage_T7_Gp13"/>
    <property type="match status" value="1"/>
</dbReference>
<organism evidence="1 2">
    <name type="scientific">Acinetobacter pittii</name>
    <name type="common">Acinetobacter genomosp. 3</name>
    <dbReference type="NCBI Taxonomy" id="48296"/>
    <lineage>
        <taxon>Bacteria</taxon>
        <taxon>Pseudomonadati</taxon>
        <taxon>Pseudomonadota</taxon>
        <taxon>Gammaproteobacteria</taxon>
        <taxon>Moraxellales</taxon>
        <taxon>Moraxellaceae</taxon>
        <taxon>Acinetobacter</taxon>
        <taxon>Acinetobacter calcoaceticus/baumannii complex</taxon>
    </lineage>
</organism>
<dbReference type="InterPro" id="IPR020335">
    <property type="entry name" value="Phage_T7_Gp13"/>
</dbReference>
<comment type="caution">
    <text evidence="1">The sequence shown here is derived from an EMBL/GenBank/DDBJ whole genome shotgun (WGS) entry which is preliminary data.</text>
</comment>
<dbReference type="RefSeq" id="WP_200005371.1">
    <property type="nucleotide sequence ID" value="NZ_JAEFCT010000021.1"/>
</dbReference>
<evidence type="ECO:0000313" key="2">
    <source>
        <dbReference type="Proteomes" id="UP000660083"/>
    </source>
</evidence>
<name>A0A8I1L3K1_ACIPI</name>
<dbReference type="Proteomes" id="UP000660083">
    <property type="component" value="Unassembled WGS sequence"/>
</dbReference>
<dbReference type="SUPFAM" id="SSF55729">
    <property type="entry name" value="Acyl-CoA N-acyltransferases (Nat)"/>
    <property type="match status" value="1"/>
</dbReference>
<dbReference type="Gene3D" id="3.40.630.30">
    <property type="match status" value="1"/>
</dbReference>
<evidence type="ECO:0000313" key="1">
    <source>
        <dbReference type="EMBL" id="MBK1446492.1"/>
    </source>
</evidence>
<dbReference type="EMBL" id="JAEFCT010000021">
    <property type="protein sequence ID" value="MBK1446492.1"/>
    <property type="molecule type" value="Genomic_DNA"/>
</dbReference>
<proteinExistence type="predicted"/>
<gene>
    <name evidence="1" type="ORF">JDA50_19025</name>
</gene>
<dbReference type="AlphaFoldDB" id="A0A8I1L3K1"/>